<keyword evidence="2" id="KW-0472">Membrane</keyword>
<dbReference type="RefSeq" id="WP_243558238.1">
    <property type="nucleotide sequence ID" value="NZ_CP094528.1"/>
</dbReference>
<reference evidence="3 4" key="1">
    <citation type="submission" date="2022-03" db="EMBL/GenBank/DDBJ databases">
        <title>Mucilaginibacter sp. isolated from the gut of Protaetia brevitarsis seulensis larvae.</title>
        <authorList>
            <person name="Won M."/>
            <person name="Kim S.-J."/>
            <person name="Kwon S.-W."/>
        </authorList>
    </citation>
    <scope>NUCLEOTIDE SEQUENCE [LARGE SCALE GENOMIC DNA]</scope>
    <source>
        <strain evidence="3 4">CFWR-12</strain>
    </source>
</reference>
<feature type="transmembrane region" description="Helical" evidence="2">
    <location>
        <begin position="6"/>
        <end position="31"/>
    </location>
</feature>
<keyword evidence="2" id="KW-0812">Transmembrane</keyword>
<organism evidence="3 4">
    <name type="scientific">Agromyces larvae</name>
    <dbReference type="NCBI Taxonomy" id="2929802"/>
    <lineage>
        <taxon>Bacteria</taxon>
        <taxon>Bacillati</taxon>
        <taxon>Actinomycetota</taxon>
        <taxon>Actinomycetes</taxon>
        <taxon>Micrococcales</taxon>
        <taxon>Microbacteriaceae</taxon>
        <taxon>Agromyces</taxon>
    </lineage>
</organism>
<evidence type="ECO:0000313" key="4">
    <source>
        <dbReference type="Proteomes" id="UP000832097"/>
    </source>
</evidence>
<feature type="region of interest" description="Disordered" evidence="1">
    <location>
        <begin position="113"/>
        <end position="148"/>
    </location>
</feature>
<evidence type="ECO:0000256" key="2">
    <source>
        <dbReference type="SAM" id="Phobius"/>
    </source>
</evidence>
<accession>A0ABY4CAC5</accession>
<proteinExistence type="predicted"/>
<evidence type="ECO:0000313" key="3">
    <source>
        <dbReference type="EMBL" id="UOE45640.1"/>
    </source>
</evidence>
<evidence type="ECO:0008006" key="5">
    <source>
        <dbReference type="Google" id="ProtNLM"/>
    </source>
</evidence>
<keyword evidence="4" id="KW-1185">Reference proteome</keyword>
<dbReference type="EMBL" id="CP094528">
    <property type="protein sequence ID" value="UOE45640.1"/>
    <property type="molecule type" value="Genomic_DNA"/>
</dbReference>
<evidence type="ECO:0000256" key="1">
    <source>
        <dbReference type="SAM" id="MobiDB-lite"/>
    </source>
</evidence>
<keyword evidence="2" id="KW-1133">Transmembrane helix</keyword>
<dbReference type="Proteomes" id="UP000832097">
    <property type="component" value="Chromosome"/>
</dbReference>
<gene>
    <name evidence="3" type="ORF">MTO99_07800</name>
</gene>
<protein>
    <recommendedName>
        <fullName evidence="5">Flp pilus-assembly TadG-like N-terminal domain-containing protein</fullName>
    </recommendedName>
</protein>
<sequence length="148" mass="15454">MSGDLISVVAGLAFAGLFVGSTLLASDGLALDRRARQIERRDPGTAAALRRAQALSDFSYGGVFGDEAFGAVCSPSRRAWFDVARARGSDLDPRFEASEEALPPMPATVVALASGDHLANQRRMPQPPRSVPQPVGANSPGHHDSASG</sequence>
<name>A0ABY4CAC5_9MICO</name>